<evidence type="ECO:0000313" key="4">
    <source>
        <dbReference type="Proteomes" id="UP000011721"/>
    </source>
</evidence>
<evidence type="ECO:0000256" key="2">
    <source>
        <dbReference type="SAM" id="SignalP"/>
    </source>
</evidence>
<dbReference type="Proteomes" id="UP000011721">
    <property type="component" value="Chromosome"/>
</dbReference>
<dbReference type="Pfam" id="PF00805">
    <property type="entry name" value="Pentapeptide"/>
    <property type="match status" value="2"/>
</dbReference>
<dbReference type="STRING" id="1167006.UWK_02523"/>
<feature type="chain" id="PRO_5004015844" evidence="2">
    <location>
        <begin position="26"/>
        <end position="312"/>
    </location>
</feature>
<gene>
    <name evidence="3" type="ordered locus">UWK_02523</name>
</gene>
<dbReference type="KEGG" id="dsf:UWK_02523"/>
<feature type="region of interest" description="Disordered" evidence="1">
    <location>
        <begin position="138"/>
        <end position="195"/>
    </location>
</feature>
<dbReference type="EMBL" id="CP003985">
    <property type="protein sequence ID" value="AGF79059.1"/>
    <property type="molecule type" value="Genomic_DNA"/>
</dbReference>
<dbReference type="PANTHER" id="PTHR14136:SF17">
    <property type="entry name" value="BTB_POZ DOMAIN-CONTAINING PROTEIN KCTD9"/>
    <property type="match status" value="1"/>
</dbReference>
<dbReference type="InterPro" id="IPR051082">
    <property type="entry name" value="Pentapeptide-BTB/POZ_domain"/>
</dbReference>
<dbReference type="InterPro" id="IPR001646">
    <property type="entry name" value="5peptide_repeat"/>
</dbReference>
<proteinExistence type="predicted"/>
<dbReference type="HOGENOM" id="CLU_905305_0_0_7"/>
<reference evidence="4" key="1">
    <citation type="journal article" date="2013" name="Stand. Genomic Sci.">
        <title>Complete genome sequence of Desulfocapsa sulfexigens, a marine deltaproteobacterium specialized in disproportionating inorganic sulfur compounds.</title>
        <authorList>
            <person name="Finster K.W."/>
            <person name="Kjeldsen K.U."/>
            <person name="Kube M."/>
            <person name="Reinhardt R."/>
            <person name="Mussmann M."/>
            <person name="Amann R."/>
            <person name="Schreiber L."/>
        </authorList>
    </citation>
    <scope>NUCLEOTIDE SEQUENCE [LARGE SCALE GENOMIC DNA]</scope>
    <source>
        <strain evidence="4">DSM 10523 / SB164P1</strain>
    </source>
</reference>
<dbReference type="SUPFAM" id="SSF141571">
    <property type="entry name" value="Pentapeptide repeat-like"/>
    <property type="match status" value="1"/>
</dbReference>
<protein>
    <submittedName>
        <fullName evidence="3">Putative low-complexity protein</fullName>
    </submittedName>
</protein>
<evidence type="ECO:0000256" key="1">
    <source>
        <dbReference type="SAM" id="MobiDB-lite"/>
    </source>
</evidence>
<dbReference type="AlphaFoldDB" id="M1NHH7"/>
<feature type="signal peptide" evidence="2">
    <location>
        <begin position="1"/>
        <end position="25"/>
    </location>
</feature>
<name>M1NHH7_DESSD</name>
<feature type="compositionally biased region" description="Polar residues" evidence="1">
    <location>
        <begin position="154"/>
        <end position="177"/>
    </location>
</feature>
<dbReference type="PANTHER" id="PTHR14136">
    <property type="entry name" value="BTB_POZ DOMAIN-CONTAINING PROTEIN KCTD9"/>
    <property type="match status" value="1"/>
</dbReference>
<dbReference type="RefSeq" id="WP_015404745.1">
    <property type="nucleotide sequence ID" value="NC_020304.1"/>
</dbReference>
<keyword evidence="4" id="KW-1185">Reference proteome</keyword>
<keyword evidence="2" id="KW-0732">Signal</keyword>
<feature type="compositionally biased region" description="Low complexity" evidence="1">
    <location>
        <begin position="185"/>
        <end position="195"/>
    </location>
</feature>
<accession>M1NHH7</accession>
<sequence length="312" mass="33512">MTHYLSKLLCIFVLLALSNCAPSTANRAEEKGAAALNTQEIFDLTSGNTLRLISSDFDSYIYFSQDGSLSAGSIFNNSTDFGTWDIASDGKLCIKFNVWYFGDINCYSTYKDPESDQYLLFTSNGALAYTAKASSGNSQGMAIKNKKDKKTAYVRSSLSQGQATRRSNEPTTTQSVPEATPVPVPVSTNSVSSTSQEEVKHSVKTMAQDCPNCNFEDADLRKAYLVGANLKGANLKRADLSRANLRRANLEGANLSGATLLSTNLPGANLKDANLSGADFTGSNLIQVDFTGADTEGCIFENTLQEGVKGLK</sequence>
<organism evidence="3 4">
    <name type="scientific">Desulfocapsa sulfexigens (strain DSM 10523 / SB164P1)</name>
    <dbReference type="NCBI Taxonomy" id="1167006"/>
    <lineage>
        <taxon>Bacteria</taxon>
        <taxon>Pseudomonadati</taxon>
        <taxon>Thermodesulfobacteriota</taxon>
        <taxon>Desulfobulbia</taxon>
        <taxon>Desulfobulbales</taxon>
        <taxon>Desulfocapsaceae</taxon>
        <taxon>Desulfocapsa</taxon>
    </lineage>
</organism>
<dbReference type="Gene3D" id="2.160.20.80">
    <property type="entry name" value="E3 ubiquitin-protein ligase SopA"/>
    <property type="match status" value="1"/>
</dbReference>
<evidence type="ECO:0000313" key="3">
    <source>
        <dbReference type="EMBL" id="AGF79059.1"/>
    </source>
</evidence>
<dbReference type="eggNOG" id="COG1357">
    <property type="taxonomic scope" value="Bacteria"/>
</dbReference>